<keyword evidence="7" id="KW-1185">Reference proteome</keyword>
<dbReference type="STRING" id="70667.A0A183SB28"/>
<dbReference type="SUPFAM" id="SSF46689">
    <property type="entry name" value="Homeodomain-like"/>
    <property type="match status" value="1"/>
</dbReference>
<dbReference type="GO" id="GO:0000978">
    <property type="term" value="F:RNA polymerase II cis-regulatory region sequence-specific DNA binding"/>
    <property type="evidence" value="ECO:0007669"/>
    <property type="project" value="TreeGrafter"/>
</dbReference>
<dbReference type="InterPro" id="IPR009057">
    <property type="entry name" value="Homeodomain-like_sf"/>
</dbReference>
<keyword evidence="2 3" id="KW-0371">Homeobox</keyword>
<protein>
    <submittedName>
        <fullName evidence="8">Homeobox domain-containing protein</fullName>
    </submittedName>
</protein>
<dbReference type="PANTHER" id="PTHR24340:SF82">
    <property type="entry name" value="HOMEOBOX PROTEIN VND"/>
    <property type="match status" value="1"/>
</dbReference>
<dbReference type="AlphaFoldDB" id="A0A183SB28"/>
<dbReference type="GO" id="GO:0005634">
    <property type="term" value="C:nucleus"/>
    <property type="evidence" value="ECO:0007669"/>
    <property type="project" value="UniProtKB-SubCell"/>
</dbReference>
<feature type="region of interest" description="Disordered" evidence="4">
    <location>
        <begin position="100"/>
        <end position="123"/>
    </location>
</feature>
<reference evidence="6 7" key="2">
    <citation type="submission" date="2018-11" db="EMBL/GenBank/DDBJ databases">
        <authorList>
            <consortium name="Pathogen Informatics"/>
        </authorList>
    </citation>
    <scope>NUCLEOTIDE SEQUENCE [LARGE SCALE GENOMIC DNA]</scope>
    <source>
        <strain evidence="6 7">NST_G2</strain>
    </source>
</reference>
<dbReference type="EMBL" id="UYSU01003085">
    <property type="protein sequence ID" value="VDL87749.1"/>
    <property type="molecule type" value="Genomic_DNA"/>
</dbReference>
<dbReference type="GO" id="GO:0000981">
    <property type="term" value="F:DNA-binding transcription factor activity, RNA polymerase II-specific"/>
    <property type="evidence" value="ECO:0007669"/>
    <property type="project" value="TreeGrafter"/>
</dbReference>
<feature type="DNA-binding region" description="Homeobox" evidence="2">
    <location>
        <begin position="161"/>
        <end position="210"/>
    </location>
</feature>
<feature type="compositionally biased region" description="Low complexity" evidence="4">
    <location>
        <begin position="33"/>
        <end position="42"/>
    </location>
</feature>
<organism evidence="8">
    <name type="scientific">Schistocephalus solidus</name>
    <name type="common">Tapeworm</name>
    <dbReference type="NCBI Taxonomy" id="70667"/>
    <lineage>
        <taxon>Eukaryota</taxon>
        <taxon>Metazoa</taxon>
        <taxon>Spiralia</taxon>
        <taxon>Lophotrochozoa</taxon>
        <taxon>Platyhelminthes</taxon>
        <taxon>Cestoda</taxon>
        <taxon>Eucestoda</taxon>
        <taxon>Diphyllobothriidea</taxon>
        <taxon>Diphyllobothriidae</taxon>
        <taxon>Schistocephalus</taxon>
    </lineage>
</organism>
<evidence type="ECO:0000259" key="5">
    <source>
        <dbReference type="PROSITE" id="PS50071"/>
    </source>
</evidence>
<dbReference type="PROSITE" id="PS50071">
    <property type="entry name" value="HOMEOBOX_2"/>
    <property type="match status" value="1"/>
</dbReference>
<comment type="subcellular location">
    <subcellularLocation>
        <location evidence="1 2 3">Nucleus</location>
    </subcellularLocation>
</comment>
<feature type="domain" description="Homeobox" evidence="5">
    <location>
        <begin position="159"/>
        <end position="209"/>
    </location>
</feature>
<evidence type="ECO:0000256" key="2">
    <source>
        <dbReference type="PROSITE-ProRule" id="PRU00108"/>
    </source>
</evidence>
<dbReference type="SMART" id="SM00389">
    <property type="entry name" value="HOX"/>
    <property type="match status" value="1"/>
</dbReference>
<dbReference type="OrthoDB" id="3137333at2759"/>
<dbReference type="GO" id="GO:0030154">
    <property type="term" value="P:cell differentiation"/>
    <property type="evidence" value="ECO:0007669"/>
    <property type="project" value="TreeGrafter"/>
</dbReference>
<keyword evidence="2 3" id="KW-0238">DNA-binding</keyword>
<dbReference type="PANTHER" id="PTHR24340">
    <property type="entry name" value="HOMEOBOX PROTEIN NKX"/>
    <property type="match status" value="1"/>
</dbReference>
<evidence type="ECO:0000313" key="8">
    <source>
        <dbReference type="WBParaSite" id="SSLN_0000148201-mRNA-1"/>
    </source>
</evidence>
<reference evidence="8" key="1">
    <citation type="submission" date="2016-06" db="UniProtKB">
        <authorList>
            <consortium name="WormBaseParasite"/>
        </authorList>
    </citation>
    <scope>IDENTIFICATION</scope>
</reference>
<dbReference type="Pfam" id="PF00046">
    <property type="entry name" value="Homeodomain"/>
    <property type="match status" value="1"/>
</dbReference>
<feature type="compositionally biased region" description="Basic and acidic residues" evidence="4">
    <location>
        <begin position="22"/>
        <end position="32"/>
    </location>
</feature>
<proteinExistence type="predicted"/>
<evidence type="ECO:0000313" key="7">
    <source>
        <dbReference type="Proteomes" id="UP000275846"/>
    </source>
</evidence>
<dbReference type="Gene3D" id="1.10.10.60">
    <property type="entry name" value="Homeodomain-like"/>
    <property type="match status" value="1"/>
</dbReference>
<evidence type="ECO:0000256" key="4">
    <source>
        <dbReference type="SAM" id="MobiDB-lite"/>
    </source>
</evidence>
<dbReference type="Proteomes" id="UP000275846">
    <property type="component" value="Unassembled WGS sequence"/>
</dbReference>
<evidence type="ECO:0000256" key="3">
    <source>
        <dbReference type="RuleBase" id="RU000682"/>
    </source>
</evidence>
<dbReference type="WBParaSite" id="SSLN_0000148201-mRNA-1">
    <property type="protein sequence ID" value="SSLN_0000148201-mRNA-1"/>
    <property type="gene ID" value="SSLN_0000148201"/>
</dbReference>
<dbReference type="InterPro" id="IPR001356">
    <property type="entry name" value="HD"/>
</dbReference>
<evidence type="ECO:0000313" key="6">
    <source>
        <dbReference type="EMBL" id="VDL87749.1"/>
    </source>
</evidence>
<evidence type="ECO:0000256" key="1">
    <source>
        <dbReference type="ARBA" id="ARBA00004123"/>
    </source>
</evidence>
<feature type="region of interest" description="Disordered" evidence="4">
    <location>
        <begin position="20"/>
        <end position="69"/>
    </location>
</feature>
<accession>A0A183SB28</accession>
<dbReference type="InterPro" id="IPR050394">
    <property type="entry name" value="Homeobox_NK-like"/>
</dbReference>
<sequence length="225" mass="25470">MVGSGSGSFFVKHILGLRPKKFPTEMTDRTNENHSSGESSSHARPAQKRHKTGGDAQGAGIESLPTSARNSIDQRLTDLFIGSSTLHRELLPLVQSDEEGLTVPAEEEENCEERSKTKRANTVTQHWHVQRPFENGSSGERRRAWDLGESEQVCAVDARRRRKRRILFSKQQTYELERRFREQRYLSAAEREQLAKLVNLTPTQVSGRFCATGQCTRVYQCSHSA</sequence>
<keyword evidence="2 3" id="KW-0539">Nucleus</keyword>
<name>A0A183SB28_SCHSO</name>
<gene>
    <name evidence="6" type="ORF">SSLN_LOCUS1426</name>
</gene>
<dbReference type="CDD" id="cd00086">
    <property type="entry name" value="homeodomain"/>
    <property type="match status" value="1"/>
</dbReference>
<feature type="compositionally biased region" description="Acidic residues" evidence="4">
    <location>
        <begin position="100"/>
        <end position="111"/>
    </location>
</feature>